<proteinExistence type="predicted"/>
<dbReference type="InterPro" id="IPR011711">
    <property type="entry name" value="GntR_C"/>
</dbReference>
<organism evidence="5 6">
    <name type="scientific">Azospirillum rugosum</name>
    <dbReference type="NCBI Taxonomy" id="416170"/>
    <lineage>
        <taxon>Bacteria</taxon>
        <taxon>Pseudomonadati</taxon>
        <taxon>Pseudomonadota</taxon>
        <taxon>Alphaproteobacteria</taxon>
        <taxon>Rhodospirillales</taxon>
        <taxon>Azospirillaceae</taxon>
        <taxon>Azospirillum</taxon>
    </lineage>
</organism>
<dbReference type="SUPFAM" id="SSF48008">
    <property type="entry name" value="GntR ligand-binding domain-like"/>
    <property type="match status" value="1"/>
</dbReference>
<accession>A0ABS4SX56</accession>
<evidence type="ECO:0000259" key="4">
    <source>
        <dbReference type="PROSITE" id="PS50949"/>
    </source>
</evidence>
<dbReference type="RefSeq" id="WP_209773590.1">
    <property type="nucleotide sequence ID" value="NZ_JAGINP010000042.1"/>
</dbReference>
<evidence type="ECO:0000256" key="2">
    <source>
        <dbReference type="ARBA" id="ARBA00023125"/>
    </source>
</evidence>
<keyword evidence="6" id="KW-1185">Reference proteome</keyword>
<sequence>MVDRGNIENGSGAELGGARFTEKKLTAIECTYAVVRSRIVEGVYPPGSKLHLETLKSSFGISGSTLREALTRLMADRLVLTEGQKGFRVTPMSLSDLEDLTDARIKLETSALAESIKLGDDAWEDNLVTCFHRLARAQERLEADPAVSFDAWEVRNKEFHEALAAASPSAWLARFRRVLFQSSERYRRLSGTMGPIPFEVHNEHEEIFKAAMARDTDKAVSALAEHIRRSVNVIRAKALHPD</sequence>
<dbReference type="InterPro" id="IPR036388">
    <property type="entry name" value="WH-like_DNA-bd_sf"/>
</dbReference>
<evidence type="ECO:0000256" key="3">
    <source>
        <dbReference type="ARBA" id="ARBA00023163"/>
    </source>
</evidence>
<dbReference type="Gene3D" id="1.20.120.530">
    <property type="entry name" value="GntR ligand-binding domain-like"/>
    <property type="match status" value="1"/>
</dbReference>
<dbReference type="PROSITE" id="PS50949">
    <property type="entry name" value="HTH_GNTR"/>
    <property type="match status" value="1"/>
</dbReference>
<dbReference type="InterPro" id="IPR008920">
    <property type="entry name" value="TF_FadR/GntR_C"/>
</dbReference>
<evidence type="ECO:0000256" key="1">
    <source>
        <dbReference type="ARBA" id="ARBA00023015"/>
    </source>
</evidence>
<keyword evidence="2 5" id="KW-0238">DNA-binding</keyword>
<keyword evidence="3" id="KW-0804">Transcription</keyword>
<dbReference type="InterPro" id="IPR000524">
    <property type="entry name" value="Tscrpt_reg_HTH_GntR"/>
</dbReference>
<dbReference type="InterPro" id="IPR036390">
    <property type="entry name" value="WH_DNA-bd_sf"/>
</dbReference>
<dbReference type="SMART" id="SM00345">
    <property type="entry name" value="HTH_GNTR"/>
    <property type="match status" value="1"/>
</dbReference>
<name>A0ABS4SX56_9PROT</name>
<dbReference type="GO" id="GO:0003677">
    <property type="term" value="F:DNA binding"/>
    <property type="evidence" value="ECO:0007669"/>
    <property type="project" value="UniProtKB-KW"/>
</dbReference>
<dbReference type="Pfam" id="PF00392">
    <property type="entry name" value="GntR"/>
    <property type="match status" value="1"/>
</dbReference>
<feature type="domain" description="HTH gntR-type" evidence="4">
    <location>
        <begin position="25"/>
        <end position="92"/>
    </location>
</feature>
<reference evidence="5 6" key="1">
    <citation type="submission" date="2021-03" db="EMBL/GenBank/DDBJ databases">
        <title>Genomic Encyclopedia of Type Strains, Phase III (KMG-III): the genomes of soil and plant-associated and newly described type strains.</title>
        <authorList>
            <person name="Whitman W."/>
        </authorList>
    </citation>
    <scope>NUCLEOTIDE SEQUENCE [LARGE SCALE GENOMIC DNA]</scope>
    <source>
        <strain evidence="5 6">IMMIB AFH-6</strain>
    </source>
</reference>
<gene>
    <name evidence="5" type="ORF">J2851_006967</name>
</gene>
<dbReference type="PANTHER" id="PTHR43537">
    <property type="entry name" value="TRANSCRIPTIONAL REGULATOR, GNTR FAMILY"/>
    <property type="match status" value="1"/>
</dbReference>
<keyword evidence="1" id="KW-0805">Transcription regulation</keyword>
<dbReference type="PANTHER" id="PTHR43537:SF20">
    <property type="entry name" value="HTH-TYPE TRANSCRIPTIONAL REPRESSOR GLAR"/>
    <property type="match status" value="1"/>
</dbReference>
<dbReference type="SMART" id="SM00895">
    <property type="entry name" value="FCD"/>
    <property type="match status" value="1"/>
</dbReference>
<dbReference type="Gene3D" id="1.10.10.10">
    <property type="entry name" value="Winged helix-like DNA-binding domain superfamily/Winged helix DNA-binding domain"/>
    <property type="match status" value="1"/>
</dbReference>
<dbReference type="EMBL" id="JAGINP010000042">
    <property type="protein sequence ID" value="MBP2297148.1"/>
    <property type="molecule type" value="Genomic_DNA"/>
</dbReference>
<dbReference type="Proteomes" id="UP000781958">
    <property type="component" value="Unassembled WGS sequence"/>
</dbReference>
<comment type="caution">
    <text evidence="5">The sequence shown here is derived from an EMBL/GenBank/DDBJ whole genome shotgun (WGS) entry which is preliminary data.</text>
</comment>
<evidence type="ECO:0000313" key="5">
    <source>
        <dbReference type="EMBL" id="MBP2297148.1"/>
    </source>
</evidence>
<protein>
    <submittedName>
        <fullName evidence="5">DNA-binding GntR family transcriptional regulator</fullName>
    </submittedName>
</protein>
<dbReference type="SUPFAM" id="SSF46785">
    <property type="entry name" value="Winged helix' DNA-binding domain"/>
    <property type="match status" value="1"/>
</dbReference>
<dbReference type="Pfam" id="PF07729">
    <property type="entry name" value="FCD"/>
    <property type="match status" value="1"/>
</dbReference>
<evidence type="ECO:0000313" key="6">
    <source>
        <dbReference type="Proteomes" id="UP000781958"/>
    </source>
</evidence>